<dbReference type="SUPFAM" id="SSF53850">
    <property type="entry name" value="Periplasmic binding protein-like II"/>
    <property type="match status" value="1"/>
</dbReference>
<accession>A0A2T0V4E6</accession>
<reference evidence="2 3" key="1">
    <citation type="submission" date="2018-03" db="EMBL/GenBank/DDBJ databases">
        <title>Genomic Encyclopedia of Type Strains, Phase III (KMG-III): the genomes of soil and plant-associated and newly described type strains.</title>
        <authorList>
            <person name="Whitman W."/>
        </authorList>
    </citation>
    <scope>NUCLEOTIDE SEQUENCE [LARGE SCALE GENOMIC DNA]</scope>
    <source>
        <strain evidence="2 3">CGMCC 1.12484</strain>
    </source>
</reference>
<dbReference type="GO" id="GO:0015888">
    <property type="term" value="P:thiamine transport"/>
    <property type="evidence" value="ECO:0007669"/>
    <property type="project" value="TreeGrafter"/>
</dbReference>
<evidence type="ECO:0000256" key="1">
    <source>
        <dbReference type="ARBA" id="ARBA00022729"/>
    </source>
</evidence>
<protein>
    <submittedName>
        <fullName evidence="2">Putative spermidine/putrescine transport system substrate-binding protein</fullName>
    </submittedName>
</protein>
<dbReference type="Pfam" id="PF13343">
    <property type="entry name" value="SBP_bac_6"/>
    <property type="match status" value="1"/>
</dbReference>
<dbReference type="GO" id="GO:0030976">
    <property type="term" value="F:thiamine pyrophosphate binding"/>
    <property type="evidence" value="ECO:0007669"/>
    <property type="project" value="TreeGrafter"/>
</dbReference>
<dbReference type="AlphaFoldDB" id="A0A2T0V4E6"/>
<proteinExistence type="predicted"/>
<name>A0A2T0V4E6_9MICO</name>
<dbReference type="EMBL" id="PVTL01000011">
    <property type="protein sequence ID" value="PRY64997.1"/>
    <property type="molecule type" value="Genomic_DNA"/>
</dbReference>
<dbReference type="PANTHER" id="PTHR30006:SF2">
    <property type="entry name" value="ABC TRANSPORTER SUBSTRATE-BINDING PROTEIN"/>
    <property type="match status" value="1"/>
</dbReference>
<dbReference type="GO" id="GO:0030975">
    <property type="term" value="F:thiamine binding"/>
    <property type="evidence" value="ECO:0007669"/>
    <property type="project" value="TreeGrafter"/>
</dbReference>
<dbReference type="Proteomes" id="UP000237983">
    <property type="component" value="Unassembled WGS sequence"/>
</dbReference>
<sequence>MTRPGVAPERGWRLFAVYRKVAGALRVTRKFSPGATGYPTSVHSTDGRFCPLEVPLFRKRNVAGMALFAAAAITLSSCASATDAPASDVDAAAATSAEDFGGLDALIEAAQAEGELNVIALPDNWANYGEIKALFEEKYDIVVNSADPDISSAEEIAAADNLKGQDTAPDVFDLGTAVALASTDYFAPYQVENWADIPDENKEPTGLWANDYTGSMSIGYDSNSVPEPTSLDDLLGSEYKGAVALNGDPTQAGAAFAAVGLASVQNGGTLDDFTPGIEFFSELNAAGNFIPVNVTAGTIASGETKVVFDWSYNNLAQVSVVDGWEVTTLPGAVYTSFYNQAISADAPHPAAARLWQEFLYSPEAQNLFITGGAYPVTIDAMTEAGTVDEEALETIGALDGELVTPTTEQSEAAAALLAEKWAAAIG</sequence>
<keyword evidence="3" id="KW-1185">Reference proteome</keyword>
<dbReference type="GO" id="GO:0030288">
    <property type="term" value="C:outer membrane-bounded periplasmic space"/>
    <property type="evidence" value="ECO:0007669"/>
    <property type="project" value="TreeGrafter"/>
</dbReference>
<organism evidence="2 3">
    <name type="scientific">Glaciihabitans tibetensis</name>
    <dbReference type="NCBI Taxonomy" id="1266600"/>
    <lineage>
        <taxon>Bacteria</taxon>
        <taxon>Bacillati</taxon>
        <taxon>Actinomycetota</taxon>
        <taxon>Actinomycetes</taxon>
        <taxon>Micrococcales</taxon>
        <taxon>Microbacteriaceae</taxon>
        <taxon>Glaciihabitans</taxon>
    </lineage>
</organism>
<dbReference type="PANTHER" id="PTHR30006">
    <property type="entry name" value="THIAMINE-BINDING PERIPLASMIC PROTEIN-RELATED"/>
    <property type="match status" value="1"/>
</dbReference>
<evidence type="ECO:0000313" key="3">
    <source>
        <dbReference type="Proteomes" id="UP000237983"/>
    </source>
</evidence>
<evidence type="ECO:0000313" key="2">
    <source>
        <dbReference type="EMBL" id="PRY64997.1"/>
    </source>
</evidence>
<keyword evidence="1" id="KW-0732">Signal</keyword>
<dbReference type="Gene3D" id="3.40.190.10">
    <property type="entry name" value="Periplasmic binding protein-like II"/>
    <property type="match status" value="2"/>
</dbReference>
<gene>
    <name evidence="2" type="ORF">B0I08_11114</name>
</gene>
<comment type="caution">
    <text evidence="2">The sequence shown here is derived from an EMBL/GenBank/DDBJ whole genome shotgun (WGS) entry which is preliminary data.</text>
</comment>